<dbReference type="PANTHER" id="PTHR32305:SF15">
    <property type="entry name" value="PROTEIN RHSA-RELATED"/>
    <property type="match status" value="1"/>
</dbReference>
<dbReference type="OrthoDB" id="8552614at2"/>
<accession>A0A1I1XCR8</accession>
<feature type="non-terminal residue" evidence="2">
    <location>
        <position position="1"/>
    </location>
</feature>
<keyword evidence="3" id="KW-1185">Reference proteome</keyword>
<dbReference type="RefSeq" id="WP_139225760.1">
    <property type="nucleotide sequence ID" value="NZ_FOMQ01000012.1"/>
</dbReference>
<feature type="region of interest" description="Disordered" evidence="1">
    <location>
        <begin position="310"/>
        <end position="388"/>
    </location>
</feature>
<organism evidence="2 3">
    <name type="scientific">Paracidovorax konjaci</name>
    <dbReference type="NCBI Taxonomy" id="32040"/>
    <lineage>
        <taxon>Bacteria</taxon>
        <taxon>Pseudomonadati</taxon>
        <taxon>Pseudomonadota</taxon>
        <taxon>Betaproteobacteria</taxon>
        <taxon>Burkholderiales</taxon>
        <taxon>Comamonadaceae</taxon>
        <taxon>Paracidovorax</taxon>
    </lineage>
</organism>
<reference evidence="3" key="1">
    <citation type="submission" date="2016-10" db="EMBL/GenBank/DDBJ databases">
        <authorList>
            <person name="Varghese N."/>
            <person name="Submissions S."/>
        </authorList>
    </citation>
    <scope>NUCLEOTIDE SEQUENCE [LARGE SCALE GENOMIC DNA]</scope>
    <source>
        <strain evidence="3">DSM 7481</strain>
    </source>
</reference>
<dbReference type="Gene3D" id="2.180.10.10">
    <property type="entry name" value="RHS repeat-associated core"/>
    <property type="match status" value="1"/>
</dbReference>
<gene>
    <name evidence="2" type="ORF">SAMN04489710_112141</name>
</gene>
<dbReference type="Proteomes" id="UP000199517">
    <property type="component" value="Unassembled WGS sequence"/>
</dbReference>
<evidence type="ECO:0000256" key="1">
    <source>
        <dbReference type="SAM" id="MobiDB-lite"/>
    </source>
</evidence>
<dbReference type="EMBL" id="FOMQ01000012">
    <property type="protein sequence ID" value="SFE05159.1"/>
    <property type="molecule type" value="Genomic_DNA"/>
</dbReference>
<dbReference type="InterPro" id="IPR050708">
    <property type="entry name" value="T6SS_VgrG/RHS"/>
</dbReference>
<name>A0A1I1XCR8_9BURK</name>
<dbReference type="STRING" id="32040.SAMN04489710_112141"/>
<dbReference type="PRINTS" id="PR00394">
    <property type="entry name" value="RHSPROTEIN"/>
</dbReference>
<feature type="compositionally biased region" description="Basic and acidic residues" evidence="1">
    <location>
        <begin position="340"/>
        <end position="352"/>
    </location>
</feature>
<dbReference type="InterPro" id="IPR022385">
    <property type="entry name" value="Rhs_assc_core"/>
</dbReference>
<evidence type="ECO:0000313" key="3">
    <source>
        <dbReference type="Proteomes" id="UP000199517"/>
    </source>
</evidence>
<dbReference type="NCBIfam" id="TIGR03696">
    <property type="entry name" value="Rhs_assc_core"/>
    <property type="match status" value="1"/>
</dbReference>
<evidence type="ECO:0000313" key="2">
    <source>
        <dbReference type="EMBL" id="SFE05159.1"/>
    </source>
</evidence>
<proteinExistence type="predicted"/>
<protein>
    <submittedName>
        <fullName evidence="2">RHS repeat-associated core domain-containing protein</fullName>
    </submittedName>
</protein>
<dbReference type="PANTHER" id="PTHR32305">
    <property type="match status" value="1"/>
</dbReference>
<sequence>LERVYQPVTGTNRPKGFTETYTPAGAAARRTDVVYVQDATGALTKKGDTYLHYGADGRIAKAGASSDPANALAVSYTTNAHGQRVLKSDARVAGTNAASAITLQTVYAEDGIGSTVLGQYGNRRSNNSAAPASEMDSTEVIWLPTASGPLPVAAQINGRLYAIDADNLNTPRRLTNTQGQVVWQWLITGFGEANPTTGATGYAQSGQASGRSYGEAVRFDLRYPGQVWDEETGLNYNLHRYYDPATGRYMQADPIGLAGGWNRFGYANANPLSKIDPTGLCPWCLIPALPYVGEIAIIGGAWWASQNTYQDKTPNRGNPGEWHTNPGSGQERLYGPDGRPAVDIDWDHDHGQGRPHPHNWVSPQGPREVPENGFSPWPRGRKNPAGCN</sequence>
<dbReference type="AlphaFoldDB" id="A0A1I1XCR8"/>